<dbReference type="STRING" id="1121266.SAMN02745883_00729"/>
<dbReference type="AlphaFoldDB" id="A0A1M6N028"/>
<dbReference type="Proteomes" id="UP000184082">
    <property type="component" value="Unassembled WGS sequence"/>
</dbReference>
<accession>A0A1M6N028</accession>
<evidence type="ECO:0000313" key="2">
    <source>
        <dbReference type="Proteomes" id="UP000184082"/>
    </source>
</evidence>
<reference evidence="1 2" key="1">
    <citation type="submission" date="2016-11" db="EMBL/GenBank/DDBJ databases">
        <authorList>
            <person name="Jaros S."/>
            <person name="Januszkiewicz K."/>
            <person name="Wedrychowicz H."/>
        </authorList>
    </citation>
    <scope>NUCLEOTIDE SEQUENCE [LARGE SCALE GENOMIC DNA]</scope>
    <source>
        <strain evidence="1 2">DSM 14501</strain>
    </source>
</reference>
<name>A0A1M6N028_9FIRM</name>
<dbReference type="EMBL" id="FRAJ01000005">
    <property type="protein sequence ID" value="SHJ88986.1"/>
    <property type="molecule type" value="Genomic_DNA"/>
</dbReference>
<gene>
    <name evidence="1" type="ORF">SAMN02745883_00729</name>
</gene>
<proteinExistence type="predicted"/>
<protein>
    <submittedName>
        <fullName evidence="1">Uncharacterized protein</fullName>
    </submittedName>
</protein>
<evidence type="ECO:0000313" key="1">
    <source>
        <dbReference type="EMBL" id="SHJ88986.1"/>
    </source>
</evidence>
<dbReference type="RefSeq" id="WP_072966020.1">
    <property type="nucleotide sequence ID" value="NZ_FRAJ01000005.1"/>
</dbReference>
<keyword evidence="2" id="KW-1185">Reference proteome</keyword>
<organism evidence="1 2">
    <name type="scientific">Caminicella sporogenes DSM 14501</name>
    <dbReference type="NCBI Taxonomy" id="1121266"/>
    <lineage>
        <taxon>Bacteria</taxon>
        <taxon>Bacillati</taxon>
        <taxon>Bacillota</taxon>
        <taxon>Clostridia</taxon>
        <taxon>Peptostreptococcales</taxon>
        <taxon>Caminicellaceae</taxon>
        <taxon>Caminicella</taxon>
    </lineage>
</organism>
<sequence length="70" mass="8524">MFFGHLREDGWREKLRQKEEKRIRLLKEATERYLSEIKSIGINSEDYDDIKKFLKHQGLMEEVSKVIIRD</sequence>